<feature type="compositionally biased region" description="Low complexity" evidence="2">
    <location>
        <begin position="1379"/>
        <end position="1394"/>
    </location>
</feature>
<dbReference type="OrthoDB" id="6437361at2759"/>
<feature type="compositionally biased region" description="Polar residues" evidence="2">
    <location>
        <begin position="1302"/>
        <end position="1316"/>
    </location>
</feature>
<keyword evidence="1" id="KW-0479">Metal-binding</keyword>
<dbReference type="GO" id="GO:0008270">
    <property type="term" value="F:zinc ion binding"/>
    <property type="evidence" value="ECO:0007669"/>
    <property type="project" value="UniProtKB-KW"/>
</dbReference>
<sequence length="1644" mass="181567">MSTTEESSLANVSDCGASSTTNENDFVCERTLLMQTSFISPVCSRTRSQVAKRAFCSNVSSTNITSTVHKPSRGALETADEICCASPDPVRSALDTSLSVNHVTSQGLKDEDIVYPNEIHTSGDNVTSCSTAPSKETCHSPEIADVSNEICCANKDTSLVSDKFSDDLFEHEVNAVLKPSDVDSVINIVSKSSEQCSPHDPISAVYSYSQIATDLESEHSSSSFDFHILPFHEISFHDILDIEDVNLSDEICSSVINSTICNDKQNSNPATPRMSTPSSPAPSEGFPLMVDDSLIVTVMIHEIVDIVCNDFPNFDNVVVPGDHLNVSPPPNLIEATTCDISGRESPPSLVEDLSIQRFVTMNGSTLTVFPFHPPPSSLTPAPITRCQFCELPFSSVRAAQIHTKRIHLEPEDETFVEVQCVTVLIGFPTPSCKSCGICFLSSHLLRRHCQALHNDSNNIFSCEKCNLDFSTFNRFASHSCRFKNFIPSTKPFRCAVCDVPFESRRLRARHFCRGNSCRSPAKLTSALASRSEQCIVELPEDNPSVSNFPIECISTPRRTFTSDNPEFDGSLPGPLFIPFNHHPNFSTKILQCDTCFETFIDHDSLSVHIARTHLLSAINPFRRSNLATKKQFASCKFCGTHFASKSTFALHPCQANSSSSSPQVHPITQVSQVSQDLGCSYPNFSLEIDFPPSPVPASSSYPNFSLGVAFPPTPPAFGSTVINDPPPSTPAEPASEVSSLSNPIISSSTANLMNADQSTVPRDASGHSTASTSNAPPPSSKQKTKVIKNQSLKCDIPGCSEIRKTKKGMHLHKLYKHKIPIQKPEHLGSSQFSQDPSVDNPPPPPSIQASTDTNVQTAENAAISQTSSPLTCPAFSQRVGNSLDFLFPIPNPMPCTEPDCIFYSVGCNWNRIKCSMLRHLKATHLFQEIKSRHWCATCGQKIKKPKSHPCLALGTTINTECQFKCEYPECGFSSPTELGLRNHTNAHKKSDALAAAVQRKIPNIVKSRKRTKRLRRQGTNVPDEAISDPSLSLAAPPEVDPVQPETPTDPESEPGPLAIFITELEKILHLDASDEVFTNFCEIVEQAVLEVQKISLPDDFGPATRERPEKKNTPITVEDAQSCQKLFRRNPKRAVREICEGAPIRCDIPVEILELYFTNAHDGMTTFHRSSQIPPSWKISTTVLIPKKESDLSNPANWRPIALSSTIYKLFTKTLASRLSDWCSKHTSPPSPDIESSYQQQDEINSSFPATSIPNVDFSNNYLSDTSDIEDAITEMSPIPMQEMENEEDLEALYLKLKSKGNISSTQQTTSEPITKSSEDSRNLHEQVEKIKGFLSYKVPNVSQALYLLDQLQAEILTYELINIKSNPQPQQIKNQTPKQVQTQTSQASKQSSSLIPEVPSPNPTILLFPNSTNSGELTEILNKELHPEEFNTTNIKPIKGNGLAISFKSNSDMLKLQTKIESNANLRDLIKSKSPAKRLPSLIVHNVPNSTTVVTLQEALKVQLQLSAPPKLRFKFRGTIQDTSNWVFEASASTLQSTLKIKKLHIGWSMFNIKEFFHIKRCNFCQAFGHTTKDCTHQIPSCGSCAGHHATRDFLTQALCCVNCFESNLFTGTLYPTTHPTWDNQCPFYQIEKQQYCSTRDYN</sequence>
<feature type="compositionally biased region" description="Polar residues" evidence="2">
    <location>
        <begin position="828"/>
        <end position="837"/>
    </location>
</feature>
<proteinExistence type="predicted"/>
<comment type="caution">
    <text evidence="4">The sequence shown here is derived from an EMBL/GenBank/DDBJ whole genome shotgun (WGS) entry which is preliminary data.</text>
</comment>
<evidence type="ECO:0000256" key="2">
    <source>
        <dbReference type="SAM" id="MobiDB-lite"/>
    </source>
</evidence>
<dbReference type="Proteomes" id="UP000499080">
    <property type="component" value="Unassembled WGS sequence"/>
</dbReference>
<feature type="region of interest" description="Disordered" evidence="2">
    <location>
        <begin position="1302"/>
        <end position="1323"/>
    </location>
</feature>
<feature type="compositionally biased region" description="Polar residues" evidence="2">
    <location>
        <begin position="263"/>
        <end position="278"/>
    </location>
</feature>
<feature type="region of interest" description="Disordered" evidence="2">
    <location>
        <begin position="1009"/>
        <end position="1055"/>
    </location>
</feature>
<dbReference type="EMBL" id="BGPR01018573">
    <property type="protein sequence ID" value="GBN79516.1"/>
    <property type="molecule type" value="Genomic_DNA"/>
</dbReference>
<dbReference type="PROSITE" id="PS00028">
    <property type="entry name" value="ZINC_FINGER_C2H2_1"/>
    <property type="match status" value="3"/>
</dbReference>
<feature type="compositionally biased region" description="Low complexity" evidence="2">
    <location>
        <begin position="731"/>
        <end position="741"/>
    </location>
</feature>
<evidence type="ECO:0000313" key="5">
    <source>
        <dbReference type="Proteomes" id="UP000499080"/>
    </source>
</evidence>
<dbReference type="SMART" id="SM00355">
    <property type="entry name" value="ZnF_C2H2"/>
    <property type="match status" value="5"/>
</dbReference>
<evidence type="ECO:0000256" key="1">
    <source>
        <dbReference type="PROSITE-ProRule" id="PRU00042"/>
    </source>
</evidence>
<dbReference type="InterPro" id="IPR013087">
    <property type="entry name" value="Znf_C2H2_type"/>
</dbReference>
<gene>
    <name evidence="4" type="ORF">AVEN_205514_1</name>
</gene>
<accession>A0A4Y2RVV8</accession>
<keyword evidence="1" id="KW-0862">Zinc</keyword>
<feature type="region of interest" description="Disordered" evidence="2">
    <location>
        <begin position="263"/>
        <end position="283"/>
    </location>
</feature>
<name>A0A4Y2RVV8_ARAVE</name>
<feature type="region of interest" description="Disordered" evidence="2">
    <location>
        <begin position="758"/>
        <end position="788"/>
    </location>
</feature>
<feature type="region of interest" description="Disordered" evidence="2">
    <location>
        <begin position="1369"/>
        <end position="1401"/>
    </location>
</feature>
<feature type="domain" description="C2H2-type" evidence="3">
    <location>
        <begin position="430"/>
        <end position="458"/>
    </location>
</feature>
<evidence type="ECO:0000313" key="4">
    <source>
        <dbReference type="EMBL" id="GBN79516.1"/>
    </source>
</evidence>
<keyword evidence="5" id="KW-1185">Reference proteome</keyword>
<reference evidence="4 5" key="1">
    <citation type="journal article" date="2019" name="Sci. Rep.">
        <title>Orb-weaving spider Araneus ventricosus genome elucidates the spidroin gene catalogue.</title>
        <authorList>
            <person name="Kono N."/>
            <person name="Nakamura H."/>
            <person name="Ohtoshi R."/>
            <person name="Moran D.A.P."/>
            <person name="Shinohara A."/>
            <person name="Yoshida Y."/>
            <person name="Fujiwara M."/>
            <person name="Mori M."/>
            <person name="Tomita M."/>
            <person name="Arakawa K."/>
        </authorList>
    </citation>
    <scope>NUCLEOTIDE SEQUENCE [LARGE SCALE GENOMIC DNA]</scope>
</reference>
<organism evidence="4 5">
    <name type="scientific">Araneus ventricosus</name>
    <name type="common">Orbweaver spider</name>
    <name type="synonym">Epeira ventricosa</name>
    <dbReference type="NCBI Taxonomy" id="182803"/>
    <lineage>
        <taxon>Eukaryota</taxon>
        <taxon>Metazoa</taxon>
        <taxon>Ecdysozoa</taxon>
        <taxon>Arthropoda</taxon>
        <taxon>Chelicerata</taxon>
        <taxon>Arachnida</taxon>
        <taxon>Araneae</taxon>
        <taxon>Araneomorphae</taxon>
        <taxon>Entelegynae</taxon>
        <taxon>Araneoidea</taxon>
        <taxon>Araneidae</taxon>
        <taxon>Araneus</taxon>
    </lineage>
</organism>
<feature type="region of interest" description="Disordered" evidence="2">
    <location>
        <begin position="1"/>
        <end position="21"/>
    </location>
</feature>
<feature type="region of interest" description="Disordered" evidence="2">
    <location>
        <begin position="1222"/>
        <end position="1242"/>
    </location>
</feature>
<feature type="region of interest" description="Disordered" evidence="2">
    <location>
        <begin position="717"/>
        <end position="741"/>
    </location>
</feature>
<feature type="compositionally biased region" description="Polar residues" evidence="2">
    <location>
        <begin position="1369"/>
        <end position="1378"/>
    </location>
</feature>
<evidence type="ECO:0000259" key="3">
    <source>
        <dbReference type="PROSITE" id="PS50157"/>
    </source>
</evidence>
<feature type="region of interest" description="Disordered" evidence="2">
    <location>
        <begin position="826"/>
        <end position="854"/>
    </location>
</feature>
<dbReference type="PROSITE" id="PS50157">
    <property type="entry name" value="ZINC_FINGER_C2H2_2"/>
    <property type="match status" value="1"/>
</dbReference>
<keyword evidence="1" id="KW-0863">Zinc-finger</keyword>
<protein>
    <recommendedName>
        <fullName evidence="3">C2H2-type domain-containing protein</fullName>
    </recommendedName>
</protein>